<dbReference type="InterPro" id="IPR006218">
    <property type="entry name" value="DAHP1/KDSA"/>
</dbReference>
<dbReference type="Gene3D" id="3.20.20.70">
    <property type="entry name" value="Aldolase class I"/>
    <property type="match status" value="1"/>
</dbReference>
<comment type="caution">
    <text evidence="4">The sequence shown here is derived from an EMBL/GenBank/DDBJ whole genome shotgun (WGS) entry which is preliminary data.</text>
</comment>
<protein>
    <submittedName>
        <fullName evidence="4">3-deoxy-7-phosphoheptulonate synthase</fullName>
    </submittedName>
</protein>
<dbReference type="Pfam" id="PF00793">
    <property type="entry name" value="DAHP_synth_1"/>
    <property type="match status" value="1"/>
</dbReference>
<dbReference type="RefSeq" id="WP_286976863.1">
    <property type="nucleotide sequence ID" value="NZ_PFNG01000157.1"/>
</dbReference>
<dbReference type="NCBIfam" id="NF006421">
    <property type="entry name" value="PRK08673.1"/>
    <property type="match status" value="1"/>
</dbReference>
<dbReference type="InterPro" id="IPR013785">
    <property type="entry name" value="Aldolase_TIM"/>
</dbReference>
<organism evidence="4 5">
    <name type="scientific">Candidatus Aquicultor secundus</name>
    <dbReference type="NCBI Taxonomy" id="1973895"/>
    <lineage>
        <taxon>Bacteria</taxon>
        <taxon>Bacillati</taxon>
        <taxon>Actinomycetota</taxon>
        <taxon>Candidatus Aquicultoria</taxon>
        <taxon>Candidatus Aquicultorales</taxon>
        <taxon>Candidatus Aquicultoraceae</taxon>
        <taxon>Candidatus Aquicultor</taxon>
    </lineage>
</organism>
<evidence type="ECO:0000259" key="3">
    <source>
        <dbReference type="Pfam" id="PF18152"/>
    </source>
</evidence>
<dbReference type="PANTHER" id="PTHR43018:SF2">
    <property type="entry name" value="PHOSPHO-2-DEHYDRO-3-DEOXYHEPTONATE ALDOLASE"/>
    <property type="match status" value="1"/>
</dbReference>
<dbReference type="GO" id="GO:0016832">
    <property type="term" value="F:aldehyde-lyase activity"/>
    <property type="evidence" value="ECO:0007669"/>
    <property type="project" value="InterPro"/>
</dbReference>
<dbReference type="SUPFAM" id="SSF51569">
    <property type="entry name" value="Aldolase"/>
    <property type="match status" value="1"/>
</dbReference>
<evidence type="ECO:0000259" key="2">
    <source>
        <dbReference type="Pfam" id="PF00793"/>
    </source>
</evidence>
<gene>
    <name evidence="4" type="primary">aroF</name>
    <name evidence="4" type="ORF">COY37_06595</name>
</gene>
<evidence type="ECO:0000256" key="1">
    <source>
        <dbReference type="ARBA" id="ARBA00022679"/>
    </source>
</evidence>
<feature type="domain" description="DAHP synthase ferredoxin-like" evidence="3">
    <location>
        <begin position="1"/>
        <end position="43"/>
    </location>
</feature>
<dbReference type="InterPro" id="IPR052899">
    <property type="entry name" value="Class-I_DAHP_synthase"/>
</dbReference>
<dbReference type="NCBIfam" id="TIGR01361">
    <property type="entry name" value="DAHP_synth_Bsub"/>
    <property type="match status" value="1"/>
</dbReference>
<dbReference type="EMBL" id="PFNG01000157">
    <property type="protein sequence ID" value="PIZ38201.1"/>
    <property type="molecule type" value="Genomic_DNA"/>
</dbReference>
<feature type="domain" description="DAHP synthetase I/KDSA" evidence="2">
    <location>
        <begin position="63"/>
        <end position="301"/>
    </location>
</feature>
<keyword evidence="1" id="KW-0808">Transferase</keyword>
<reference evidence="5" key="1">
    <citation type="submission" date="2017-09" db="EMBL/GenBank/DDBJ databases">
        <title>Depth-based differentiation of microbial function through sediment-hosted aquifers and enrichment of novel symbionts in the deep terrestrial subsurface.</title>
        <authorList>
            <person name="Probst A.J."/>
            <person name="Ladd B."/>
            <person name="Jarett J.K."/>
            <person name="Geller-Mcgrath D.E."/>
            <person name="Sieber C.M.K."/>
            <person name="Emerson J.B."/>
            <person name="Anantharaman K."/>
            <person name="Thomas B.C."/>
            <person name="Malmstrom R."/>
            <person name="Stieglmeier M."/>
            <person name="Klingl A."/>
            <person name="Woyke T."/>
            <person name="Ryan C.M."/>
            <person name="Banfield J.F."/>
        </authorList>
    </citation>
    <scope>NUCLEOTIDE SEQUENCE [LARGE SCALE GENOMIC DNA]</scope>
</reference>
<dbReference type="Pfam" id="PF18152">
    <property type="entry name" value="DAHP_snth_FXD"/>
    <property type="match status" value="1"/>
</dbReference>
<proteinExistence type="predicted"/>
<evidence type="ECO:0000313" key="4">
    <source>
        <dbReference type="EMBL" id="PIZ38201.1"/>
    </source>
</evidence>
<accession>A0A2M7T7I8</accession>
<dbReference type="Gene3D" id="3.30.70.1140">
    <property type="entry name" value="Phospho-2-dehydro-3-deoxyheptonate aldolase, domain 1"/>
    <property type="match status" value="1"/>
</dbReference>
<evidence type="ECO:0000313" key="5">
    <source>
        <dbReference type="Proteomes" id="UP000230956"/>
    </source>
</evidence>
<dbReference type="InterPro" id="IPR041071">
    <property type="entry name" value="DAHP_snth_FXD"/>
</dbReference>
<dbReference type="GO" id="GO:0009073">
    <property type="term" value="P:aromatic amino acid family biosynthetic process"/>
    <property type="evidence" value="ECO:0007669"/>
    <property type="project" value="InterPro"/>
</dbReference>
<feature type="non-terminal residue" evidence="4">
    <location>
        <position position="1"/>
    </location>
</feature>
<dbReference type="InterPro" id="IPR006268">
    <property type="entry name" value="DAHP_syn_2"/>
</dbReference>
<dbReference type="Proteomes" id="UP000230956">
    <property type="component" value="Unassembled WGS sequence"/>
</dbReference>
<dbReference type="GO" id="GO:0016740">
    <property type="term" value="F:transferase activity"/>
    <property type="evidence" value="ECO:0007669"/>
    <property type="project" value="UniProtKB-KW"/>
</dbReference>
<name>A0A2M7T7I8_9ACTN</name>
<dbReference type="AlphaFoldDB" id="A0A2M7T7I8"/>
<dbReference type="PANTHER" id="PTHR43018">
    <property type="entry name" value="PHOSPHO-2-DEHYDRO-3-DEOXYHEPTONATE ALDOLASE"/>
    <property type="match status" value="1"/>
</dbReference>
<sequence>GAEVHLSKGEFRTVIGVIGDKEAVAALPLEGFEGVENVIQIMKPYKFVSREFRHEPTLITIGDVVIGEGYFNVMAGPCSVESREQMRDTARAVKSSGATVLRGGAFKPRTSPYSFQGLGVDGLKMLAETREEFGLPIVTEVMDPRDLDAVAEYADIIQIGARNAQNFLLLKEVGMLRKPVLLKRGLGNTVEETLMAAEYIIKGGNTNIIICERGIRTFETYTRNTLDISAIPLIKQLSHLPVIVDPSHAAGKRNLVEPLTLAGLAAGADGAMIEVHPDPEKALSDGPQSLTFKHFDTIMERIRTVAEVFNKKMRLTV</sequence>
<dbReference type="NCBIfam" id="NF009239">
    <property type="entry name" value="PRK12595.1"/>
    <property type="match status" value="1"/>
</dbReference>